<evidence type="ECO:0000313" key="2">
    <source>
        <dbReference type="EMBL" id="KXB73938.1"/>
    </source>
</evidence>
<accession>A0A134B1X7</accession>
<dbReference type="EMBL" id="LSDK01000130">
    <property type="protein sequence ID" value="KXB73938.1"/>
    <property type="molecule type" value="Genomic_DNA"/>
</dbReference>
<comment type="caution">
    <text evidence="2">The sequence shown here is derived from an EMBL/GenBank/DDBJ whole genome shotgun (WGS) entry which is preliminary data.</text>
</comment>
<dbReference type="Proteomes" id="UP000070224">
    <property type="component" value="Unassembled WGS sequence"/>
</dbReference>
<sequence>MKYKQLQTNMSARHLPLMLSLLLLLCSCHESGHDPGKELYEQQLQQKGLLAHRIDSLFTSAFTDPLGVERGLEELYLHRGVSAGTLSSDPFFYSQVTYVRKALSFSLRAHSLQALLASEHFDHFQTMLRQGSAGSASEEYPATDPTVLLQIRSALEGELRQFLEKEAPSYALRDQQKEEQLRTFVQERAIGRINQELASYKTFTGREAELEGKVWHQEAYKRGEDSGYSLRVPYTVEKLFEGKITFGRDHQLQLDSLQLPTSYYSFTYGYQRGEIFKSFEGRGRGIDNSIFAVLNGPMEPTGQRYYFGERYLTLILPLKPSADYPKSSRYTIAITLEYDQAKYKDSPRQLIPRYEYGLDDTGQEGPLDPYLFYSIYDERQHWGTILVRNYAPNYVWAGPVSFRPAP</sequence>
<evidence type="ECO:0000313" key="3">
    <source>
        <dbReference type="Proteomes" id="UP000070224"/>
    </source>
</evidence>
<gene>
    <name evidence="2" type="ORF">HMPREF3185_01876</name>
</gene>
<keyword evidence="1" id="KW-0732">Signal</keyword>
<dbReference type="AlphaFoldDB" id="A0A134B1X7"/>
<dbReference type="PROSITE" id="PS51257">
    <property type="entry name" value="PROKAR_LIPOPROTEIN"/>
    <property type="match status" value="1"/>
</dbReference>
<feature type="chain" id="PRO_5007462119" evidence="1">
    <location>
        <begin position="33"/>
        <end position="406"/>
    </location>
</feature>
<proteinExistence type="predicted"/>
<evidence type="ECO:0000256" key="1">
    <source>
        <dbReference type="SAM" id="SignalP"/>
    </source>
</evidence>
<reference evidence="3" key="1">
    <citation type="submission" date="2016-01" db="EMBL/GenBank/DDBJ databases">
        <authorList>
            <person name="Mitreva M."/>
            <person name="Pepin K.H."/>
            <person name="Mihindukulasuriya K.A."/>
            <person name="Fulton R."/>
            <person name="Fronick C."/>
            <person name="O'Laughlin M."/>
            <person name="Miner T."/>
            <person name="Herter B."/>
            <person name="Rosa B.A."/>
            <person name="Cordes M."/>
            <person name="Tomlinson C."/>
            <person name="Wollam A."/>
            <person name="Palsikar V.B."/>
            <person name="Mardis E.R."/>
            <person name="Wilson R.K."/>
        </authorList>
    </citation>
    <scope>NUCLEOTIDE SEQUENCE [LARGE SCALE GENOMIC DNA]</scope>
    <source>
        <strain evidence="3">KA00683</strain>
    </source>
</reference>
<feature type="signal peptide" evidence="1">
    <location>
        <begin position="1"/>
        <end position="32"/>
    </location>
</feature>
<protein>
    <submittedName>
        <fullName evidence="2">Uncharacterized protein</fullName>
    </submittedName>
</protein>
<name>A0A134B1X7_9PORP</name>
<dbReference type="STRING" id="322095.HMPREF3185_01876"/>
<organism evidence="2 3">
    <name type="scientific">Porphyromonas somerae</name>
    <dbReference type="NCBI Taxonomy" id="322095"/>
    <lineage>
        <taxon>Bacteria</taxon>
        <taxon>Pseudomonadati</taxon>
        <taxon>Bacteroidota</taxon>
        <taxon>Bacteroidia</taxon>
        <taxon>Bacteroidales</taxon>
        <taxon>Porphyromonadaceae</taxon>
        <taxon>Porphyromonas</taxon>
    </lineage>
</organism>
<keyword evidence="3" id="KW-1185">Reference proteome</keyword>
<dbReference type="PATRIC" id="fig|322095.3.peg.1851"/>